<feature type="compositionally biased region" description="Polar residues" evidence="1">
    <location>
        <begin position="371"/>
        <end position="386"/>
    </location>
</feature>
<protein>
    <submittedName>
        <fullName evidence="2">Uncharacterized protein</fullName>
    </submittedName>
</protein>
<feature type="region of interest" description="Disordered" evidence="1">
    <location>
        <begin position="371"/>
        <end position="393"/>
    </location>
</feature>
<sequence length="458" mass="51068">MLSGAAAGPSKSTNSSDVLSPAYRAIKQLELTQQTNAAKHDCKVKPEQECVGSIAGGQRSHRQNKSIAAAHPAIYLNTRSHKLLRRAVRIWKMPVPILNFTGSSKPKPRNFQEQLKRVEMLRNQSGDNLKPTARSVRDMQLCSSGTDSSPSPSTSSESPCKRTAHVYRTRRYRRQLRWYRMLSHNKRCKQGDEKLHRLEYQDDRRDSSSTQSTPVIRAPARKTSRRLWRRQLDSSSSDSSPMTANPVNKSSVRHTPAAHGTDKQRKHKRVSFSFPEESKTSNCSWTEFDVLDGISNFSNEASASKPAVQTTEKLTPQTSLKITATNMEELNSPHLQFDSEASLVSQMKIFKDELKHCEDIKQQTISLQIKTPSSFASRHSQTNTDALQKADTPRPKSCVKWKSVLLQRAQCSASAPTFTPADCSTPEGGSDADRPDKKQSSAEDQVESSSSGDSLIPQ</sequence>
<feature type="compositionally biased region" description="Basic residues" evidence="1">
    <location>
        <begin position="219"/>
        <end position="229"/>
    </location>
</feature>
<feature type="compositionally biased region" description="Basic and acidic residues" evidence="1">
    <location>
        <begin position="431"/>
        <end position="441"/>
    </location>
</feature>
<name>A0AAW2A801_CULAL</name>
<dbReference type="AlphaFoldDB" id="A0AAW2A801"/>
<comment type="caution">
    <text evidence="2">The sequence shown here is derived from an EMBL/GenBank/DDBJ whole genome shotgun (WGS) entry which is preliminary data.</text>
</comment>
<gene>
    <name evidence="2" type="ORF">ABG768_003147</name>
</gene>
<feature type="compositionally biased region" description="Basic and acidic residues" evidence="1">
    <location>
        <begin position="193"/>
        <end position="207"/>
    </location>
</feature>
<proteinExistence type="predicted"/>
<evidence type="ECO:0000256" key="1">
    <source>
        <dbReference type="SAM" id="MobiDB-lite"/>
    </source>
</evidence>
<dbReference type="Proteomes" id="UP001479290">
    <property type="component" value="Unassembled WGS sequence"/>
</dbReference>
<evidence type="ECO:0000313" key="2">
    <source>
        <dbReference type="EMBL" id="KAK9968846.1"/>
    </source>
</evidence>
<feature type="region of interest" description="Disordered" evidence="1">
    <location>
        <begin position="141"/>
        <end position="166"/>
    </location>
</feature>
<feature type="region of interest" description="Disordered" evidence="1">
    <location>
        <begin position="193"/>
        <end position="273"/>
    </location>
</feature>
<feature type="compositionally biased region" description="Low complexity" evidence="1">
    <location>
        <begin position="143"/>
        <end position="158"/>
    </location>
</feature>
<keyword evidence="3" id="KW-1185">Reference proteome</keyword>
<organism evidence="2 3">
    <name type="scientific">Culter alburnus</name>
    <name type="common">Topmouth culter</name>
    <dbReference type="NCBI Taxonomy" id="194366"/>
    <lineage>
        <taxon>Eukaryota</taxon>
        <taxon>Metazoa</taxon>
        <taxon>Chordata</taxon>
        <taxon>Craniata</taxon>
        <taxon>Vertebrata</taxon>
        <taxon>Euteleostomi</taxon>
        <taxon>Actinopterygii</taxon>
        <taxon>Neopterygii</taxon>
        <taxon>Teleostei</taxon>
        <taxon>Ostariophysi</taxon>
        <taxon>Cypriniformes</taxon>
        <taxon>Xenocyprididae</taxon>
        <taxon>Xenocypridinae</taxon>
        <taxon>Culter</taxon>
    </lineage>
</organism>
<feature type="compositionally biased region" description="Polar residues" evidence="1">
    <location>
        <begin position="241"/>
        <end position="250"/>
    </location>
</feature>
<dbReference type="EMBL" id="JAWDJR010000010">
    <property type="protein sequence ID" value="KAK9968846.1"/>
    <property type="molecule type" value="Genomic_DNA"/>
</dbReference>
<evidence type="ECO:0000313" key="3">
    <source>
        <dbReference type="Proteomes" id="UP001479290"/>
    </source>
</evidence>
<feature type="region of interest" description="Disordered" evidence="1">
    <location>
        <begin position="412"/>
        <end position="458"/>
    </location>
</feature>
<reference evidence="2 3" key="1">
    <citation type="submission" date="2024-05" db="EMBL/GenBank/DDBJ databases">
        <title>A high-quality chromosomal-level genome assembly of Topmouth culter (Culter alburnus).</title>
        <authorList>
            <person name="Zhao H."/>
        </authorList>
    </citation>
    <scope>NUCLEOTIDE SEQUENCE [LARGE SCALE GENOMIC DNA]</scope>
    <source>
        <strain evidence="2">CATC2023</strain>
        <tissue evidence="2">Muscle</tissue>
    </source>
</reference>
<accession>A0AAW2A801</accession>